<feature type="transmembrane region" description="Helical" evidence="7">
    <location>
        <begin position="115"/>
        <end position="137"/>
    </location>
</feature>
<dbReference type="Pfam" id="PF00854">
    <property type="entry name" value="PTR2"/>
    <property type="match status" value="1"/>
</dbReference>
<evidence type="ECO:0000256" key="3">
    <source>
        <dbReference type="ARBA" id="ARBA00022692"/>
    </source>
</evidence>
<dbReference type="FunFam" id="1.20.1250.20:FF:000410">
    <property type="entry name" value="POT family protein"/>
    <property type="match status" value="1"/>
</dbReference>
<feature type="transmembrane region" description="Helical" evidence="7">
    <location>
        <begin position="230"/>
        <end position="250"/>
    </location>
</feature>
<dbReference type="InterPro" id="IPR036259">
    <property type="entry name" value="MFS_trans_sf"/>
</dbReference>
<reference evidence="8" key="1">
    <citation type="submission" date="2023-03" db="EMBL/GenBank/DDBJ databases">
        <authorList>
            <person name="Julca I."/>
        </authorList>
    </citation>
    <scope>NUCLEOTIDE SEQUENCE</scope>
</reference>
<feature type="transmembrane region" description="Helical" evidence="7">
    <location>
        <begin position="202"/>
        <end position="224"/>
    </location>
</feature>
<feature type="transmembrane region" description="Helical" evidence="7">
    <location>
        <begin position="341"/>
        <end position="360"/>
    </location>
</feature>
<gene>
    <name evidence="8" type="ORF">OLC1_LOCUS21540</name>
</gene>
<sequence>MAAQRNISPAVQTPLLSETDGDFVEQNVDYKGRPAKRSKSGGWFSASFIIVVEMAEFFAYYGVSANLITYLTGPLGQSTVTAAENINVWPGTAMLMPLFGAFVSDSFLGRYRSVVVASVLYILALGLLTLSAIIPSFSSISCRSESNGIIPCPPSQLQVITFFLSLYLMAIAQGMHKPCVHAFGADQFDESNTEECKAKGSFFNWCNVGTCFAITLTLLILTYIQDYISWSLGFGIPCLVMVFALVWFLLGTFTYRFHAIIQVNKPFSRIGLVFIRAAKNWRIEVFFLFWAINNSKNQGVLPHLASNQFKFLNKALLTPDHGSIGSGNVCSISEVEEAKAVLRLLPIWLSSLVYGIVLSQPSTLFTKQGLTMDRFITSTFQVPAASLQSFGSITIIVFLPIYDRLLVPAARAITGNPTGITMLQRAGTGLFLSILSVLAAALVEMKRLETIKEFGLVDLPNAIVPMSVAWLIPQYLLMGIAQSFTATGLQEFFYDQMPNELRSTGLALYLSIFGIGGFLSSILISVIENVTGGDWFSDNPMKGHLDYFYWLLTGLTVVAFTSFVYFAKAYTYRKQ</sequence>
<feature type="transmembrane region" description="Helical" evidence="7">
    <location>
        <begin position="547"/>
        <end position="567"/>
    </location>
</feature>
<proteinExistence type="inferred from homology"/>
<dbReference type="InterPro" id="IPR000109">
    <property type="entry name" value="POT_fam"/>
</dbReference>
<protein>
    <submittedName>
        <fullName evidence="8">OLC1v1015747C2</fullName>
    </submittedName>
</protein>
<feature type="transmembrane region" description="Helical" evidence="7">
    <location>
        <begin position="157"/>
        <end position="175"/>
    </location>
</feature>
<evidence type="ECO:0000256" key="4">
    <source>
        <dbReference type="ARBA" id="ARBA00022989"/>
    </source>
</evidence>
<comment type="subcellular location">
    <subcellularLocation>
        <location evidence="1">Membrane</location>
        <topology evidence="1">Multi-pass membrane protein</topology>
    </subcellularLocation>
</comment>
<dbReference type="GO" id="GO:0022857">
    <property type="term" value="F:transmembrane transporter activity"/>
    <property type="evidence" value="ECO:0007669"/>
    <property type="project" value="InterPro"/>
</dbReference>
<feature type="transmembrane region" description="Helical" evidence="7">
    <location>
        <begin position="380"/>
        <end position="402"/>
    </location>
</feature>
<evidence type="ECO:0000256" key="7">
    <source>
        <dbReference type="SAM" id="Phobius"/>
    </source>
</evidence>
<evidence type="ECO:0000256" key="5">
    <source>
        <dbReference type="ARBA" id="ARBA00023136"/>
    </source>
</evidence>
<keyword evidence="5 7" id="KW-0472">Membrane</keyword>
<dbReference type="SUPFAM" id="SSF103473">
    <property type="entry name" value="MFS general substrate transporter"/>
    <property type="match status" value="1"/>
</dbReference>
<organism evidence="8 9">
    <name type="scientific">Oldenlandia corymbosa var. corymbosa</name>
    <dbReference type="NCBI Taxonomy" id="529605"/>
    <lineage>
        <taxon>Eukaryota</taxon>
        <taxon>Viridiplantae</taxon>
        <taxon>Streptophyta</taxon>
        <taxon>Embryophyta</taxon>
        <taxon>Tracheophyta</taxon>
        <taxon>Spermatophyta</taxon>
        <taxon>Magnoliopsida</taxon>
        <taxon>eudicotyledons</taxon>
        <taxon>Gunneridae</taxon>
        <taxon>Pentapetalae</taxon>
        <taxon>asterids</taxon>
        <taxon>lamiids</taxon>
        <taxon>Gentianales</taxon>
        <taxon>Rubiaceae</taxon>
        <taxon>Rubioideae</taxon>
        <taxon>Spermacoceae</taxon>
        <taxon>Hedyotis-Oldenlandia complex</taxon>
        <taxon>Oldenlandia</taxon>
    </lineage>
</organism>
<dbReference type="Proteomes" id="UP001161247">
    <property type="component" value="Chromosome 8"/>
</dbReference>
<keyword evidence="3 7" id="KW-0812">Transmembrane</keyword>
<dbReference type="EMBL" id="OX459125">
    <property type="protein sequence ID" value="CAI9114921.1"/>
    <property type="molecule type" value="Genomic_DNA"/>
</dbReference>
<feature type="transmembrane region" description="Helical" evidence="7">
    <location>
        <begin position="506"/>
        <end position="527"/>
    </location>
</feature>
<evidence type="ECO:0000313" key="9">
    <source>
        <dbReference type="Proteomes" id="UP001161247"/>
    </source>
</evidence>
<feature type="transmembrane region" description="Helical" evidence="7">
    <location>
        <begin position="43"/>
        <end position="68"/>
    </location>
</feature>
<dbReference type="AlphaFoldDB" id="A0AAV1E3W7"/>
<feature type="transmembrane region" description="Helical" evidence="7">
    <location>
        <begin position="88"/>
        <end position="108"/>
    </location>
</feature>
<dbReference type="GO" id="GO:0016020">
    <property type="term" value="C:membrane"/>
    <property type="evidence" value="ECO:0007669"/>
    <property type="project" value="UniProtKB-SubCell"/>
</dbReference>
<feature type="transmembrane region" description="Helical" evidence="7">
    <location>
        <begin position="423"/>
        <end position="443"/>
    </location>
</feature>
<feature type="transmembrane region" description="Helical" evidence="7">
    <location>
        <begin position="463"/>
        <end position="485"/>
    </location>
</feature>
<keyword evidence="4 7" id="KW-1133">Transmembrane helix</keyword>
<evidence type="ECO:0000313" key="8">
    <source>
        <dbReference type="EMBL" id="CAI9114921.1"/>
    </source>
</evidence>
<name>A0AAV1E3W7_OLDCO</name>
<comment type="similarity">
    <text evidence="2">Belongs to the major facilitator superfamily. Proton-dependent oligopeptide transporter (POT/PTR) (TC 2.A.17) family.</text>
</comment>
<keyword evidence="9" id="KW-1185">Reference proteome</keyword>
<dbReference type="Gene3D" id="1.20.1250.20">
    <property type="entry name" value="MFS general substrate transporter like domains"/>
    <property type="match status" value="1"/>
</dbReference>
<comment type="similarity">
    <text evidence="6">Belongs to the major facilitator superfamily. Phosphate:H(+) symporter (TC 2.A.1.9) family.</text>
</comment>
<accession>A0AAV1E3W7</accession>
<dbReference type="PANTHER" id="PTHR11654">
    <property type="entry name" value="OLIGOPEPTIDE TRANSPORTER-RELATED"/>
    <property type="match status" value="1"/>
</dbReference>
<evidence type="ECO:0000256" key="1">
    <source>
        <dbReference type="ARBA" id="ARBA00004141"/>
    </source>
</evidence>
<evidence type="ECO:0000256" key="2">
    <source>
        <dbReference type="ARBA" id="ARBA00005982"/>
    </source>
</evidence>
<evidence type="ECO:0000256" key="6">
    <source>
        <dbReference type="ARBA" id="ARBA00044504"/>
    </source>
</evidence>